<reference evidence="3" key="2">
    <citation type="submission" date="2020-05" db="EMBL/GenBank/DDBJ databases">
        <title>Complete genome sequence of Bradyrhizobium diazoefficiens XF10 isolated from soybean nodule.</title>
        <authorList>
            <person name="Noda R."/>
            <person name="Kakizaki K."/>
            <person name="Minamisawa K."/>
        </authorList>
    </citation>
    <scope>NUCLEOTIDE SEQUENCE</scope>
    <source>
        <strain evidence="3">XF10</strain>
    </source>
</reference>
<dbReference type="EMBL" id="AP023094">
    <property type="protein sequence ID" value="BCE48409.1"/>
    <property type="molecule type" value="Genomic_DNA"/>
</dbReference>
<sequence length="228" mass="25464">MRGQSYARYNALSWATGKSAAEIGAGRAQGPDPHVPMERGRQCVGLLDPRRRPPRAAVVPHEHLTGHPMPHVFTNTPTAQEVFDAACAFFATSPGPSTGLDDMCMYRDPTGRCCIAGNFIPDDRYDPRMDDMSEMPDYKPNSGGNALNNLIEHFGQVVPPWFKEHQRLLTRLQSVHDERDNWFHRGWDYDRLADHLKGVASLFKLDVSAIEQVAARGRIPAGWQSVEA</sequence>
<evidence type="ECO:0000313" key="3">
    <source>
        <dbReference type="EMBL" id="BCE91925.1"/>
    </source>
</evidence>
<reference evidence="1" key="1">
    <citation type="submission" date="2020-05" db="EMBL/GenBank/DDBJ databases">
        <title>Complete genome sequence of Bradyrhizobium diazoefficiens XF1 isolated from soybean nodule.</title>
        <authorList>
            <person name="Noda R."/>
            <person name="Kakizaki K."/>
            <person name="Minamisawa K."/>
        </authorList>
    </citation>
    <scope>NUCLEOTIDE SEQUENCE</scope>
    <source>
        <strain evidence="1">XF1</strain>
    </source>
</reference>
<reference evidence="2" key="3">
    <citation type="submission" date="2020-05" db="EMBL/GenBank/DDBJ databases">
        <title>Complete genome sequence of Bradyrhizobium diazoefficiens XF4 isolated from soybean nodule.</title>
        <authorList>
            <person name="Noda R."/>
            <person name="Kakizaki K."/>
            <person name="Minamisawa K."/>
        </authorList>
    </citation>
    <scope>NUCLEOTIDE SEQUENCE</scope>
    <source>
        <strain evidence="2">XF4</strain>
    </source>
</reference>
<evidence type="ECO:0000313" key="1">
    <source>
        <dbReference type="EMBL" id="BCE22144.1"/>
    </source>
</evidence>
<accession>A0A809Z7V0</accession>
<dbReference type="EMBL" id="AP023099">
    <property type="protein sequence ID" value="BCE91925.1"/>
    <property type="molecule type" value="Genomic_DNA"/>
</dbReference>
<proteinExistence type="predicted"/>
<name>A0A809Z7V0_9BRAD</name>
<evidence type="ECO:0000313" key="2">
    <source>
        <dbReference type="EMBL" id="BCE48409.1"/>
    </source>
</evidence>
<organism evidence="2">
    <name type="scientific">Bradyrhizobium diazoefficiens</name>
    <dbReference type="NCBI Taxonomy" id="1355477"/>
    <lineage>
        <taxon>Bacteria</taxon>
        <taxon>Pseudomonadati</taxon>
        <taxon>Pseudomonadota</taxon>
        <taxon>Alphaproteobacteria</taxon>
        <taxon>Hyphomicrobiales</taxon>
        <taxon>Nitrobacteraceae</taxon>
        <taxon>Bradyrhizobium</taxon>
    </lineage>
</organism>
<dbReference type="AlphaFoldDB" id="A0A809Z7V0"/>
<gene>
    <name evidence="3" type="ORF">XF10B_47230</name>
    <name evidence="1" type="ORF">XF1B_48250</name>
    <name evidence="2" type="ORF">XF4B_47580</name>
</gene>
<dbReference type="EMBL" id="AP023091">
    <property type="protein sequence ID" value="BCE22144.1"/>
    <property type="molecule type" value="Genomic_DNA"/>
</dbReference>
<protein>
    <submittedName>
        <fullName evidence="2">Uncharacterized protein</fullName>
    </submittedName>
</protein>